<keyword evidence="1 3" id="KW-0547">Nucleotide-binding</keyword>
<dbReference type="OrthoDB" id="9804622at2"/>
<reference evidence="5 6" key="1">
    <citation type="submission" date="2019-02" db="EMBL/GenBank/DDBJ databases">
        <title>Genomic Encyclopedia of Type Strains, Phase IV (KMG-IV): sequencing the most valuable type-strain genomes for metagenomic binning, comparative biology and taxonomic classification.</title>
        <authorList>
            <person name="Goeker M."/>
        </authorList>
    </citation>
    <scope>NUCLEOTIDE SEQUENCE [LARGE SCALE GENOMIC DNA]</scope>
    <source>
        <strain evidence="5 6">DSM 29486</strain>
    </source>
</reference>
<dbReference type="PANTHER" id="PTHR21075">
    <property type="entry name" value="ANAEROBIC RIBONUCLEOSIDE-TRIPHOSPHATE REDUCTASE"/>
    <property type="match status" value="1"/>
</dbReference>
<dbReference type="InterPro" id="IPR012833">
    <property type="entry name" value="NrdD"/>
</dbReference>
<dbReference type="SUPFAM" id="SSF52833">
    <property type="entry name" value="Thioredoxin-like"/>
    <property type="match status" value="1"/>
</dbReference>
<proteinExistence type="predicted"/>
<evidence type="ECO:0000256" key="3">
    <source>
        <dbReference type="PROSITE-ProRule" id="PRU00492"/>
    </source>
</evidence>
<dbReference type="NCBIfam" id="NF006126">
    <property type="entry name" value="PRK08270.1"/>
    <property type="match status" value="1"/>
</dbReference>
<dbReference type="RefSeq" id="WP_130432797.1">
    <property type="nucleotide sequence ID" value="NZ_SGXF01000001.1"/>
</dbReference>
<dbReference type="GO" id="GO:0008998">
    <property type="term" value="F:ribonucleoside-triphosphate reductase (thioredoxin) activity"/>
    <property type="evidence" value="ECO:0007669"/>
    <property type="project" value="InterPro"/>
</dbReference>
<feature type="domain" description="ATP-cone" evidence="4">
    <location>
        <begin position="2"/>
        <end position="95"/>
    </location>
</feature>
<dbReference type="CDD" id="cd02947">
    <property type="entry name" value="TRX_family"/>
    <property type="match status" value="1"/>
</dbReference>
<dbReference type="GO" id="GO:0006260">
    <property type="term" value="P:DNA replication"/>
    <property type="evidence" value="ECO:0007669"/>
    <property type="project" value="InterPro"/>
</dbReference>
<evidence type="ECO:0000259" key="4">
    <source>
        <dbReference type="PROSITE" id="PS51161"/>
    </source>
</evidence>
<evidence type="ECO:0000256" key="2">
    <source>
        <dbReference type="ARBA" id="ARBA00022840"/>
    </source>
</evidence>
<dbReference type="GO" id="GO:0009265">
    <property type="term" value="P:2'-deoxyribonucleotide biosynthetic process"/>
    <property type="evidence" value="ECO:0007669"/>
    <property type="project" value="TreeGrafter"/>
</dbReference>
<sequence>MIQVIKRDGEVVDFTLSKISGVIKKAFVATKKGINDDILDLLALRVTADFQGKITDGKVNVEDIQDSVEHVLEQSGYTDVAKAYILYRKQREKIRNMKSTILDYKDVVNSYVKVEDWRVKENSTVTYSVGGLILSNSGAITANYWLSEIYDEEIANAHRNADIHIHDLSMLTGYCAGWSLKQLIQEGLGGIPGKITSSPARHLSVLCNQMVNFLGIMQNEWAGAQAFSSFDTYLAPFVKADHLSYPEVKKCVESFIYGVNTPSRWGTQAPFSNITLDWTVPEDLAELPAIVGGREMPFKYKDCKREMDMVNKAFIETMIEGDANGRGFQYPIPTYSITRDFDWSDTENNKLLFEMTAKYGTPYFSNYINSDMQPSDVRSMCCRLRLDLRELRKKTGGFFGSGESTGSVGVVTINMPRIAYLSRTPEEFYQRLDHMMDISARSLKIKRQVITKLLEEGLYPYTKRYLGTFENHFSTIGLIGMNEVGLNACWLGGSMASEKTQQFTREVLTHMRERLSDYQESYGDLYNLEATPAESTTYRLAKHDKKRYPQIATAGKPGDTPYYTNSSHLPVDYTADIFDALDIQDELQTLYTSGTVFHAFLGEKLPDWKAAAKLVRTIAENYRLPYYTLSPTYSVCREHGYLSGEHFVCPKCGQKAEVYSRITGYYRPIQNWNEGKTQEYENRREYDIAGSSLKKVHTSVVTLAGDEMKVEPVETVKYLFTTKTCPNCRIAKEALKGQAVEIIDAEEHADLVEKFGVRQAPTLVVVRGDGAEKYVNASNIQKYAEDIKG</sequence>
<dbReference type="InterPro" id="IPR005144">
    <property type="entry name" value="ATP-cone_dom"/>
</dbReference>
<dbReference type="EMBL" id="SGXF01000001">
    <property type="protein sequence ID" value="RZT02426.1"/>
    <property type="molecule type" value="Genomic_DNA"/>
</dbReference>
<dbReference type="PROSITE" id="PS51161">
    <property type="entry name" value="ATP_CONE"/>
    <property type="match status" value="1"/>
</dbReference>
<dbReference type="NCBIfam" id="TIGR02487">
    <property type="entry name" value="NrdD"/>
    <property type="match status" value="1"/>
</dbReference>
<dbReference type="Gene3D" id="3.20.70.20">
    <property type="match status" value="1"/>
</dbReference>
<dbReference type="Proteomes" id="UP000292927">
    <property type="component" value="Unassembled WGS sequence"/>
</dbReference>
<dbReference type="Pfam" id="PF13597">
    <property type="entry name" value="NRDD"/>
    <property type="match status" value="1"/>
</dbReference>
<dbReference type="GO" id="GO:0005524">
    <property type="term" value="F:ATP binding"/>
    <property type="evidence" value="ECO:0007669"/>
    <property type="project" value="UniProtKB-UniRule"/>
</dbReference>
<dbReference type="GO" id="GO:0004748">
    <property type="term" value="F:ribonucleoside-diphosphate reductase activity, thioredoxin disulfide as acceptor"/>
    <property type="evidence" value="ECO:0007669"/>
    <property type="project" value="TreeGrafter"/>
</dbReference>
<gene>
    <name evidence="5" type="ORF">EV209_0541</name>
</gene>
<evidence type="ECO:0000256" key="1">
    <source>
        <dbReference type="ARBA" id="ARBA00022741"/>
    </source>
</evidence>
<dbReference type="SUPFAM" id="SSF51998">
    <property type="entry name" value="PFL-like glycyl radical enzymes"/>
    <property type="match status" value="1"/>
</dbReference>
<dbReference type="PANTHER" id="PTHR21075:SF0">
    <property type="entry name" value="ANAEROBIC RIBONUCLEOSIDE-TRIPHOSPHATE REDUCTASE"/>
    <property type="match status" value="1"/>
</dbReference>
<keyword evidence="6" id="KW-1185">Reference proteome</keyword>
<dbReference type="AlphaFoldDB" id="A0A4Q7PQ43"/>
<keyword evidence="2 3" id="KW-0067">ATP-binding</keyword>
<dbReference type="Gene3D" id="3.40.30.10">
    <property type="entry name" value="Glutaredoxin"/>
    <property type="match status" value="1"/>
</dbReference>
<organism evidence="5 6">
    <name type="scientific">Cuneatibacter caecimuris</name>
    <dbReference type="NCBI Taxonomy" id="1796618"/>
    <lineage>
        <taxon>Bacteria</taxon>
        <taxon>Bacillati</taxon>
        <taxon>Bacillota</taxon>
        <taxon>Clostridia</taxon>
        <taxon>Lachnospirales</taxon>
        <taxon>Lachnospiraceae</taxon>
        <taxon>Cuneatibacter</taxon>
    </lineage>
</organism>
<name>A0A4Q7PQ43_9FIRM</name>
<dbReference type="InterPro" id="IPR036249">
    <property type="entry name" value="Thioredoxin-like_sf"/>
</dbReference>
<accession>A0A4Q7PQ43</accession>
<dbReference type="CDD" id="cd01675">
    <property type="entry name" value="RNR_III"/>
    <property type="match status" value="1"/>
</dbReference>
<evidence type="ECO:0000313" key="5">
    <source>
        <dbReference type="EMBL" id="RZT02426.1"/>
    </source>
</evidence>
<comment type="caution">
    <text evidence="5">The sequence shown here is derived from an EMBL/GenBank/DDBJ whole genome shotgun (WGS) entry which is preliminary data.</text>
</comment>
<protein>
    <submittedName>
        <fullName evidence="5">Ribonucleoside-triphosphate reductase class III catalytic subunit</fullName>
    </submittedName>
</protein>
<evidence type="ECO:0000313" key="6">
    <source>
        <dbReference type="Proteomes" id="UP000292927"/>
    </source>
</evidence>
<dbReference type="Pfam" id="PF03477">
    <property type="entry name" value="ATP-cone"/>
    <property type="match status" value="1"/>
</dbReference>
<dbReference type="GO" id="GO:0031250">
    <property type="term" value="C:anaerobic ribonucleoside-triphosphate reductase complex"/>
    <property type="evidence" value="ECO:0007669"/>
    <property type="project" value="TreeGrafter"/>
</dbReference>